<accession>A0A096HBP4</accession>
<gene>
    <name evidence="1" type="ORF">P353_22340</name>
</gene>
<protein>
    <recommendedName>
        <fullName evidence="3">Phage protein</fullName>
    </recommendedName>
</protein>
<sequence>MPRLQLITTNFTAGVLSPRLRGRADIDKFNSSMKVGDNMIVVRHGGATIRPPLAFLGGAGNQAQAVRLIPFIFTRDSSYMLEFGHLYMRVWKGDALVLDGGSPYTIATPYTADQIAQIDVAQSMDTMIICHPAHPPRRLLRYSDNRWTLGDVPFNPGALGEIGHRAAVTMTISDPTVGAGRTLTAGGAFFLASDVGRTITWAGGTATITAVGSSTSATATVDVAFSASSAAANTWILEGTPQTTITPATGAKDLPIGSQVALPLGADGWRSEDVGKWVELSGGSVKIISIDSPTVAQAIIMTVLTNDLAVPADAWILRGSIWNQFDGYPATCTFHEQRLWFANTARYPQSLWGSMSGLYFNFTPGTNDDSAVYKTVSSNERNPILFLHSGASLLVLTADAEFEGKGGVEKPITQTNMQLPMITRWGSAPVRPVQIGTEVLYMQGGARVLRRMFPLTAGGFDSSEASIFSEQIFRPGIVGMTYQKVPESILFLILEDGSALAMTYSSEQNVYACTPLHTDGFIESIATVPVGAEDRTYAVVRREVNGNTVRYIERLDWGSAWVDSDQVLGPHDCRAVLTDPVSKATWTGLGHLEGKTVSVLADDIVQRDLTVSGGAITLTRNAKKVSVGLPYTATIQLEAPEVGTGTGTAQGQATSMHSIQLRLLASVGGTVQSGNNPAEDLPYRKLDTLVLDRPVPAFTGLQEVSVSGWDKESLLTIKQDQPYPFFLLAVIRGITINAG</sequence>
<proteinExistence type="predicted"/>
<evidence type="ECO:0008006" key="3">
    <source>
        <dbReference type="Google" id="ProtNLM"/>
    </source>
</evidence>
<dbReference type="AlphaFoldDB" id="A0A096HBP4"/>
<comment type="caution">
    <text evidence="1">The sequence shown here is derived from an EMBL/GenBank/DDBJ whole genome shotgun (WGS) entry which is preliminary data.</text>
</comment>
<dbReference type="EMBL" id="AWOR01000069">
    <property type="protein sequence ID" value="KGH26272.1"/>
    <property type="molecule type" value="Genomic_DNA"/>
</dbReference>
<organism evidence="1 2">
    <name type="scientific">Comamonas testosteroni</name>
    <name type="common">Pseudomonas testosteroni</name>
    <dbReference type="NCBI Taxonomy" id="285"/>
    <lineage>
        <taxon>Bacteria</taxon>
        <taxon>Pseudomonadati</taxon>
        <taxon>Pseudomonadota</taxon>
        <taxon>Betaproteobacteria</taxon>
        <taxon>Burkholderiales</taxon>
        <taxon>Comamonadaceae</taxon>
        <taxon>Comamonas</taxon>
    </lineage>
</organism>
<name>A0A096HBP4_COMTE</name>
<dbReference type="Proteomes" id="UP000029553">
    <property type="component" value="Unassembled WGS sequence"/>
</dbReference>
<dbReference type="RefSeq" id="WP_034374302.1">
    <property type="nucleotide sequence ID" value="NZ_AWOR01000069.1"/>
</dbReference>
<reference evidence="1 2" key="1">
    <citation type="submission" date="2013-09" db="EMBL/GenBank/DDBJ databases">
        <title>High correlation between genotypes and phenotypes of environmental bacteria Comamonas testosteroni strains.</title>
        <authorList>
            <person name="Liu L."/>
            <person name="Zhu W."/>
            <person name="Xia X."/>
            <person name="Xu B."/>
            <person name="Luo M."/>
            <person name="Wang G."/>
        </authorList>
    </citation>
    <scope>NUCLEOTIDE SEQUENCE [LARGE SCALE GENOMIC DNA]</scope>
    <source>
        <strain evidence="1 2">JL40</strain>
    </source>
</reference>
<evidence type="ECO:0000313" key="1">
    <source>
        <dbReference type="EMBL" id="KGH26272.1"/>
    </source>
</evidence>
<evidence type="ECO:0000313" key="2">
    <source>
        <dbReference type="Proteomes" id="UP000029553"/>
    </source>
</evidence>